<evidence type="ECO:0000256" key="5">
    <source>
        <dbReference type="ARBA" id="ARBA00022989"/>
    </source>
</evidence>
<feature type="transmembrane region" description="Helical" evidence="7">
    <location>
        <begin position="323"/>
        <end position="346"/>
    </location>
</feature>
<dbReference type="InterPro" id="IPR003004">
    <property type="entry name" value="GspF/PilC"/>
</dbReference>
<sequence length="354" mass="40007">MILMMSVLPMPRIRRRLNHRRQLEFLVDFSQWLADGQAPDAALAGMELLAKERKDRHQYQVIKQLRSALAQGKPVAVGMQNDFSKELQVLVDIGQRAGCLPELIARHQVFNDRRRQLLKRVGQGLTYPLVLLLAAIIAVAFIGAVVLPKFQSIDTLSGLPLFSGMLQTLGIAIVQVGPLVILTIVLSIPLMVIGLPRYRKRLPHHFQNIFILTVINAYHAIYLLQGLSLFLACNISLEHSLRLFEARCSSYLREHVKAMRKSLGRGETRMPKVFATGLLNPAVLYRMEVGAATRQSKRILFAHLADRIMLDTERLVITRQRTMAYLCYSVAILLILLIIFGLGQLFTELAQQWA</sequence>
<dbReference type="PRINTS" id="PR00812">
    <property type="entry name" value="BCTERIALGSPF"/>
</dbReference>
<dbReference type="InterPro" id="IPR018076">
    <property type="entry name" value="T2SS_GspF_dom"/>
</dbReference>
<evidence type="ECO:0000313" key="10">
    <source>
        <dbReference type="Proteomes" id="UP000288395"/>
    </source>
</evidence>
<protein>
    <recommendedName>
        <fullName evidence="8">Type II secretion system protein GspF domain-containing protein</fullName>
    </recommendedName>
</protein>
<dbReference type="Gene3D" id="1.20.81.30">
    <property type="entry name" value="Type II secretion system (T2SS), domain F"/>
    <property type="match status" value="1"/>
</dbReference>
<keyword evidence="6 7" id="KW-0472">Membrane</keyword>
<comment type="similarity">
    <text evidence="2">Belongs to the GSP F family.</text>
</comment>
<organism evidence="9 10">
    <name type="scientific">Aliidiomarina iranensis</name>
    <dbReference type="NCBI Taxonomy" id="1434071"/>
    <lineage>
        <taxon>Bacteria</taxon>
        <taxon>Pseudomonadati</taxon>
        <taxon>Pseudomonadota</taxon>
        <taxon>Gammaproteobacteria</taxon>
        <taxon>Alteromonadales</taxon>
        <taxon>Idiomarinaceae</taxon>
        <taxon>Aliidiomarina</taxon>
    </lineage>
</organism>
<gene>
    <name evidence="9" type="ORF">CWE08_05985</name>
</gene>
<dbReference type="PANTHER" id="PTHR30012">
    <property type="entry name" value="GENERAL SECRETION PATHWAY PROTEIN"/>
    <property type="match status" value="1"/>
</dbReference>
<evidence type="ECO:0000256" key="4">
    <source>
        <dbReference type="ARBA" id="ARBA00022692"/>
    </source>
</evidence>
<dbReference type="InterPro" id="IPR042094">
    <property type="entry name" value="T2SS_GspF_sf"/>
</dbReference>
<evidence type="ECO:0000256" key="1">
    <source>
        <dbReference type="ARBA" id="ARBA00004651"/>
    </source>
</evidence>
<evidence type="ECO:0000256" key="6">
    <source>
        <dbReference type="ARBA" id="ARBA00023136"/>
    </source>
</evidence>
<evidence type="ECO:0000256" key="7">
    <source>
        <dbReference type="SAM" id="Phobius"/>
    </source>
</evidence>
<evidence type="ECO:0000313" key="9">
    <source>
        <dbReference type="EMBL" id="RUO21140.1"/>
    </source>
</evidence>
<feature type="transmembrane region" description="Helical" evidence="7">
    <location>
        <begin position="167"/>
        <end position="195"/>
    </location>
</feature>
<dbReference type="Pfam" id="PF00482">
    <property type="entry name" value="T2SSF"/>
    <property type="match status" value="1"/>
</dbReference>
<dbReference type="EMBL" id="PIPJ01000003">
    <property type="protein sequence ID" value="RUO21140.1"/>
    <property type="molecule type" value="Genomic_DNA"/>
</dbReference>
<dbReference type="PANTHER" id="PTHR30012:SF0">
    <property type="entry name" value="TYPE II SECRETION SYSTEM PROTEIN F-RELATED"/>
    <property type="match status" value="1"/>
</dbReference>
<dbReference type="GO" id="GO:0005886">
    <property type="term" value="C:plasma membrane"/>
    <property type="evidence" value="ECO:0007669"/>
    <property type="project" value="UniProtKB-SubCell"/>
</dbReference>
<comment type="subcellular location">
    <subcellularLocation>
        <location evidence="1">Cell membrane</location>
        <topology evidence="1">Multi-pass membrane protein</topology>
    </subcellularLocation>
</comment>
<keyword evidence="4 7" id="KW-0812">Transmembrane</keyword>
<keyword evidence="10" id="KW-1185">Reference proteome</keyword>
<feature type="transmembrane region" description="Helical" evidence="7">
    <location>
        <begin position="124"/>
        <end position="147"/>
    </location>
</feature>
<dbReference type="Proteomes" id="UP000288395">
    <property type="component" value="Unassembled WGS sequence"/>
</dbReference>
<keyword evidence="5 7" id="KW-1133">Transmembrane helix</keyword>
<feature type="domain" description="Type II secretion system protein GspF" evidence="8">
    <location>
        <begin position="44"/>
        <end position="148"/>
    </location>
</feature>
<reference evidence="10" key="1">
    <citation type="journal article" date="2018" name="Front. Microbiol.">
        <title>Genome-Based Analysis Reveals the Taxonomy and Diversity of the Family Idiomarinaceae.</title>
        <authorList>
            <person name="Liu Y."/>
            <person name="Lai Q."/>
            <person name="Shao Z."/>
        </authorList>
    </citation>
    <scope>NUCLEOTIDE SEQUENCE [LARGE SCALE GENOMIC DNA]</scope>
    <source>
        <strain evidence="10">GBPy7</strain>
    </source>
</reference>
<comment type="caution">
    <text evidence="9">The sequence shown here is derived from an EMBL/GenBank/DDBJ whole genome shotgun (WGS) entry which is preliminary data.</text>
</comment>
<evidence type="ECO:0000259" key="8">
    <source>
        <dbReference type="Pfam" id="PF00482"/>
    </source>
</evidence>
<evidence type="ECO:0000256" key="3">
    <source>
        <dbReference type="ARBA" id="ARBA00022475"/>
    </source>
</evidence>
<name>A0A432VWT6_9GAMM</name>
<evidence type="ECO:0000256" key="2">
    <source>
        <dbReference type="ARBA" id="ARBA00005745"/>
    </source>
</evidence>
<dbReference type="AlphaFoldDB" id="A0A432VWT6"/>
<accession>A0A432VWT6</accession>
<keyword evidence="3" id="KW-1003">Cell membrane</keyword>
<proteinExistence type="inferred from homology"/>